<accession>A0A6A4HUC8</accession>
<dbReference type="AlphaFoldDB" id="A0A6A4HUC8"/>
<dbReference type="PANTHER" id="PTHR46546:SF4">
    <property type="entry name" value="SHEWANELLA-LIKE PROTEIN PHOSPHATASE 1"/>
    <property type="match status" value="1"/>
</dbReference>
<gene>
    <name evidence="3" type="ORF">BT96DRAFT_817881</name>
</gene>
<dbReference type="OrthoDB" id="5976022at2759"/>
<feature type="domain" description="Calcineurin-like phosphoesterase" evidence="2">
    <location>
        <begin position="41"/>
        <end position="321"/>
    </location>
</feature>
<evidence type="ECO:0000313" key="4">
    <source>
        <dbReference type="Proteomes" id="UP000799118"/>
    </source>
</evidence>
<dbReference type="InterPro" id="IPR004843">
    <property type="entry name" value="Calcineurin-like_PHP"/>
</dbReference>
<dbReference type="Gene3D" id="3.60.21.10">
    <property type="match status" value="1"/>
</dbReference>
<proteinExistence type="predicted"/>
<organism evidence="3 4">
    <name type="scientific">Gymnopus androsaceus JB14</name>
    <dbReference type="NCBI Taxonomy" id="1447944"/>
    <lineage>
        <taxon>Eukaryota</taxon>
        <taxon>Fungi</taxon>
        <taxon>Dikarya</taxon>
        <taxon>Basidiomycota</taxon>
        <taxon>Agaricomycotina</taxon>
        <taxon>Agaricomycetes</taxon>
        <taxon>Agaricomycetidae</taxon>
        <taxon>Agaricales</taxon>
        <taxon>Marasmiineae</taxon>
        <taxon>Omphalotaceae</taxon>
        <taxon>Gymnopus</taxon>
    </lineage>
</organism>
<dbReference type="Pfam" id="PF00149">
    <property type="entry name" value="Metallophos"/>
    <property type="match status" value="1"/>
</dbReference>
<evidence type="ECO:0000259" key="2">
    <source>
        <dbReference type="Pfam" id="PF00149"/>
    </source>
</evidence>
<feature type="compositionally biased region" description="Pro residues" evidence="1">
    <location>
        <begin position="259"/>
        <end position="268"/>
    </location>
</feature>
<protein>
    <submittedName>
        <fullName evidence="3">Metallo-dependent phosphatase</fullName>
    </submittedName>
</protein>
<evidence type="ECO:0000313" key="3">
    <source>
        <dbReference type="EMBL" id="KAE9401523.1"/>
    </source>
</evidence>
<dbReference type="Proteomes" id="UP000799118">
    <property type="component" value="Unassembled WGS sequence"/>
</dbReference>
<feature type="region of interest" description="Disordered" evidence="1">
    <location>
        <begin position="254"/>
        <end position="276"/>
    </location>
</feature>
<dbReference type="GO" id="GO:0016787">
    <property type="term" value="F:hydrolase activity"/>
    <property type="evidence" value="ECO:0007669"/>
    <property type="project" value="InterPro"/>
</dbReference>
<dbReference type="InterPro" id="IPR029052">
    <property type="entry name" value="Metallo-depent_PP-like"/>
</dbReference>
<reference evidence="3" key="1">
    <citation type="journal article" date="2019" name="Environ. Microbiol.">
        <title>Fungal ecological strategies reflected in gene transcription - a case study of two litter decomposers.</title>
        <authorList>
            <person name="Barbi F."/>
            <person name="Kohler A."/>
            <person name="Barry K."/>
            <person name="Baskaran P."/>
            <person name="Daum C."/>
            <person name="Fauchery L."/>
            <person name="Ihrmark K."/>
            <person name="Kuo A."/>
            <person name="LaButti K."/>
            <person name="Lipzen A."/>
            <person name="Morin E."/>
            <person name="Grigoriev I.V."/>
            <person name="Henrissat B."/>
            <person name="Lindahl B."/>
            <person name="Martin F."/>
        </authorList>
    </citation>
    <scope>NUCLEOTIDE SEQUENCE</scope>
    <source>
        <strain evidence="3">JB14</strain>
    </source>
</reference>
<keyword evidence="4" id="KW-1185">Reference proteome</keyword>
<dbReference type="SUPFAM" id="SSF56300">
    <property type="entry name" value="Metallo-dependent phosphatases"/>
    <property type="match status" value="1"/>
</dbReference>
<name>A0A6A4HUC8_9AGAR</name>
<evidence type="ECO:0000256" key="1">
    <source>
        <dbReference type="SAM" id="MobiDB-lite"/>
    </source>
</evidence>
<dbReference type="PANTHER" id="PTHR46546">
    <property type="entry name" value="SHEWANELLA-LIKE PROTEIN PHOSPHATASE 1"/>
    <property type="match status" value="1"/>
</dbReference>
<sequence length="414" mass="46514">MSLLHGLAQDILTQQTSSQVEHSQEHHSLEDPSALRPFTRRIVAVGDLHGDYPNGLRVLHFSGVVDESGNWSGNVDFFCQTGDIIDRGDDTIKLFTWMDQLREQALATGGIVLSHLGNHEWMNAIGDWRYVYPSELKTFGTIEARQRMLSTGRIGRSWANNYTTASRLPLHPYLGPPNTPYPPVRSHVHLEPDFDGEEQQEPSHVHELDLENGPLSHAALSFVHGGLSPTYRDLAPFPSKINELSTSLLRKLQRREQPPPHPPYPYPGLPSSTTKEEQELYDANGPLWYRGWALEPDEKACADVDEVLKKTGTRRMIMGHTPDFHNIVSRCNGKIIIIDTGISHAYGGVLSALSINYTFTPIVDLEHTGANQRWHEREVVSALYADFQEVIVDEQREVVGDSWAGHSRSQVEVL</sequence>
<dbReference type="EMBL" id="ML769445">
    <property type="protein sequence ID" value="KAE9401523.1"/>
    <property type="molecule type" value="Genomic_DNA"/>
</dbReference>